<protein>
    <submittedName>
        <fullName evidence="1">Uncharacterized protein</fullName>
    </submittedName>
</protein>
<dbReference type="Proteomes" id="UP001165960">
    <property type="component" value="Unassembled WGS sequence"/>
</dbReference>
<accession>A0ACC2TNB1</accession>
<gene>
    <name evidence="1" type="ORF">DSO57_1028434</name>
</gene>
<dbReference type="EMBL" id="QTSX02002310">
    <property type="protein sequence ID" value="KAJ9076209.1"/>
    <property type="molecule type" value="Genomic_DNA"/>
</dbReference>
<sequence>MSVQATCLASYDTRYSADSVEWLHGDIDSVPSDADLGIFVCGTYQLINPITKEFIVPGEANPSPLQECLDTEDSEKLNSDKAIRSGNIQVFKASTESPHLEPIQTVETSASLDLKWSFKKLNVSGVQANVLGQADAIGQLSLYSWSPSENKLSLQTQSKFEHIEGGEKEVLALSLDWSNKLHESDPFIAVSFSDGTLGTLEVGSKSDGNICCSTQQRWKCHDFEAWIAAVNYWCPTTVFSGGDDAKLKGWDLRMVSEACANPSWVNKSHMMGVCSIQANPHREHIIATGSYDETLRIFDTRKMRAPLKEVSVGGGVWRVRWHPSLHSSVLVAAMHGGFHIVDVDLDMPETCPEITRSFLGHQSLAYGADWCPITSQQKVASCSFYDHKLCLW</sequence>
<evidence type="ECO:0000313" key="1">
    <source>
        <dbReference type="EMBL" id="KAJ9076209.1"/>
    </source>
</evidence>
<name>A0ACC2TNB1_9FUNG</name>
<evidence type="ECO:0000313" key="2">
    <source>
        <dbReference type="Proteomes" id="UP001165960"/>
    </source>
</evidence>
<reference evidence="1" key="1">
    <citation type="submission" date="2022-04" db="EMBL/GenBank/DDBJ databases">
        <title>Genome of the entomopathogenic fungus Entomophthora muscae.</title>
        <authorList>
            <person name="Elya C."/>
            <person name="Lovett B.R."/>
            <person name="Lee E."/>
            <person name="Macias A.M."/>
            <person name="Hajek A.E."/>
            <person name="De Bivort B.L."/>
            <person name="Kasson M.T."/>
            <person name="De Fine Licht H.H."/>
            <person name="Stajich J.E."/>
        </authorList>
    </citation>
    <scope>NUCLEOTIDE SEQUENCE</scope>
    <source>
        <strain evidence="1">Berkeley</strain>
    </source>
</reference>
<proteinExistence type="predicted"/>
<organism evidence="1 2">
    <name type="scientific">Entomophthora muscae</name>
    <dbReference type="NCBI Taxonomy" id="34485"/>
    <lineage>
        <taxon>Eukaryota</taxon>
        <taxon>Fungi</taxon>
        <taxon>Fungi incertae sedis</taxon>
        <taxon>Zoopagomycota</taxon>
        <taxon>Entomophthoromycotina</taxon>
        <taxon>Entomophthoromycetes</taxon>
        <taxon>Entomophthorales</taxon>
        <taxon>Entomophthoraceae</taxon>
        <taxon>Entomophthora</taxon>
    </lineage>
</organism>
<keyword evidence="2" id="KW-1185">Reference proteome</keyword>
<comment type="caution">
    <text evidence="1">The sequence shown here is derived from an EMBL/GenBank/DDBJ whole genome shotgun (WGS) entry which is preliminary data.</text>
</comment>